<name>A0A0F4LQ65_9LACO</name>
<dbReference type="HOGENOM" id="CLU_113198_1_1_9"/>
<protein>
    <recommendedName>
        <fullName evidence="2">Stress response regulator gls24 homolog</fullName>
    </recommendedName>
</protein>
<evidence type="ECO:0000256" key="2">
    <source>
        <dbReference type="ARBA" id="ARBA00039575"/>
    </source>
</evidence>
<reference evidence="4 5" key="1">
    <citation type="submission" date="2015-01" db="EMBL/GenBank/DDBJ databases">
        <title>Comparative genomics of the lactic acid bacteria isolated from the honey bee gut.</title>
        <authorList>
            <person name="Ellegaard K.M."/>
            <person name="Tamarit D."/>
            <person name="Javelind E."/>
            <person name="Olofsson T."/>
            <person name="Andersson S.G."/>
            <person name="Vasquez A."/>
        </authorList>
    </citation>
    <scope>NUCLEOTIDE SEQUENCE [LARGE SCALE GENOMIC DNA]</scope>
    <source>
        <strain evidence="4 5">Bin4</strain>
    </source>
</reference>
<dbReference type="STRING" id="1218492.JG30_15420"/>
<feature type="region of interest" description="Disordered" evidence="3">
    <location>
        <begin position="135"/>
        <end position="172"/>
    </location>
</feature>
<evidence type="ECO:0000256" key="3">
    <source>
        <dbReference type="SAM" id="MobiDB-lite"/>
    </source>
</evidence>
<dbReference type="PANTHER" id="PTHR34297:SF3">
    <property type="entry name" value="ALKALINE SHOCK PROTEIN 23"/>
    <property type="match status" value="1"/>
</dbReference>
<evidence type="ECO:0000256" key="1">
    <source>
        <dbReference type="ARBA" id="ARBA00005721"/>
    </source>
</evidence>
<dbReference type="Proteomes" id="UP000033558">
    <property type="component" value="Unassembled WGS sequence"/>
</dbReference>
<feature type="compositionally biased region" description="Basic and acidic residues" evidence="3">
    <location>
        <begin position="153"/>
        <end position="172"/>
    </location>
</feature>
<evidence type="ECO:0000313" key="4">
    <source>
        <dbReference type="EMBL" id="KJY60419.1"/>
    </source>
</evidence>
<comment type="caution">
    <text evidence="4">The sequence shown here is derived from an EMBL/GenBank/DDBJ whole genome shotgun (WGS) entry which is preliminary data.</text>
</comment>
<dbReference type="PANTHER" id="PTHR34297">
    <property type="entry name" value="HYPOTHETICAL CYTOSOLIC PROTEIN-RELATED"/>
    <property type="match status" value="1"/>
</dbReference>
<dbReference type="InterPro" id="IPR005531">
    <property type="entry name" value="Asp23"/>
</dbReference>
<comment type="similarity">
    <text evidence="1">Belongs to the asp23 family.</text>
</comment>
<dbReference type="EMBL" id="JXJQ01000011">
    <property type="protein sequence ID" value="KJY60419.1"/>
    <property type="molecule type" value="Genomic_DNA"/>
</dbReference>
<feature type="region of interest" description="Disordered" evidence="3">
    <location>
        <begin position="1"/>
        <end position="23"/>
    </location>
</feature>
<evidence type="ECO:0000313" key="5">
    <source>
        <dbReference type="Proteomes" id="UP000033558"/>
    </source>
</evidence>
<dbReference type="AlphaFoldDB" id="A0A0F4LQ65"/>
<dbReference type="PATRIC" id="fig|1218492.5.peg.1598"/>
<gene>
    <name evidence="4" type="ORF">JG30_15420</name>
</gene>
<sequence>MAMDRTNMKSNMNQDQDNEKNVKGELTYDQKVIQKIIGNALADIDGLLTVDGGFFSNLTDKLVNNDDVTNGINVDVGKKQVAVDMDIVAEYGADISKLYDKIKNKIYDKVKSMTNLEVVEVNVNVVDVKTKAEHEKDSVSLQDRISGNNSDNDDNKKKKDNAQAKKNSERVQ</sequence>
<accession>A0A0F4LQ65</accession>
<dbReference type="Pfam" id="PF03780">
    <property type="entry name" value="Asp23"/>
    <property type="match status" value="1"/>
</dbReference>
<keyword evidence="5" id="KW-1185">Reference proteome</keyword>
<proteinExistence type="inferred from homology"/>
<organism evidence="4 5">
    <name type="scientific">Bombilactobacillus mellifer</name>
    <dbReference type="NCBI Taxonomy" id="1218492"/>
    <lineage>
        <taxon>Bacteria</taxon>
        <taxon>Bacillati</taxon>
        <taxon>Bacillota</taxon>
        <taxon>Bacilli</taxon>
        <taxon>Lactobacillales</taxon>
        <taxon>Lactobacillaceae</taxon>
        <taxon>Bombilactobacillus</taxon>
    </lineage>
</organism>